<organism evidence="1">
    <name type="scientific">Anguilla anguilla</name>
    <name type="common">European freshwater eel</name>
    <name type="synonym">Muraena anguilla</name>
    <dbReference type="NCBI Taxonomy" id="7936"/>
    <lineage>
        <taxon>Eukaryota</taxon>
        <taxon>Metazoa</taxon>
        <taxon>Chordata</taxon>
        <taxon>Craniata</taxon>
        <taxon>Vertebrata</taxon>
        <taxon>Euteleostomi</taxon>
        <taxon>Actinopterygii</taxon>
        <taxon>Neopterygii</taxon>
        <taxon>Teleostei</taxon>
        <taxon>Anguilliformes</taxon>
        <taxon>Anguillidae</taxon>
        <taxon>Anguilla</taxon>
    </lineage>
</organism>
<evidence type="ECO:0000313" key="1">
    <source>
        <dbReference type="EMBL" id="JAH68757.1"/>
    </source>
</evidence>
<dbReference type="AlphaFoldDB" id="A0A0E9USI4"/>
<protein>
    <submittedName>
        <fullName evidence="1">Uncharacterized protein</fullName>
    </submittedName>
</protein>
<dbReference type="EMBL" id="GBXM01039820">
    <property type="protein sequence ID" value="JAH68757.1"/>
    <property type="molecule type" value="Transcribed_RNA"/>
</dbReference>
<accession>A0A0E9USI4</accession>
<proteinExistence type="predicted"/>
<reference evidence="1" key="2">
    <citation type="journal article" date="2015" name="Fish Shellfish Immunol.">
        <title>Early steps in the European eel (Anguilla anguilla)-Vibrio vulnificus interaction in the gills: Role of the RtxA13 toxin.</title>
        <authorList>
            <person name="Callol A."/>
            <person name="Pajuelo D."/>
            <person name="Ebbesson L."/>
            <person name="Teles M."/>
            <person name="MacKenzie S."/>
            <person name="Amaro C."/>
        </authorList>
    </citation>
    <scope>NUCLEOTIDE SEQUENCE</scope>
</reference>
<sequence>MKKLPKDLDINSAYWKMQGERAFVTPDSVDNVQGAYG</sequence>
<reference evidence="1" key="1">
    <citation type="submission" date="2014-11" db="EMBL/GenBank/DDBJ databases">
        <authorList>
            <person name="Amaro Gonzalez C."/>
        </authorList>
    </citation>
    <scope>NUCLEOTIDE SEQUENCE</scope>
</reference>
<name>A0A0E9USI4_ANGAN</name>